<feature type="domain" description="Amidohydrolase-related" evidence="2">
    <location>
        <begin position="17"/>
        <end position="325"/>
    </location>
</feature>
<dbReference type="PANTHER" id="PTHR21240">
    <property type="entry name" value="2-AMINO-3-CARBOXYLMUCONATE-6-SEMIALDEHYDE DECARBOXYLASE"/>
    <property type="match status" value="1"/>
</dbReference>
<dbReference type="AlphaFoldDB" id="A0A8J6M7F0"/>
<dbReference type="CDD" id="cd01292">
    <property type="entry name" value="metallo-dependent_hydrolases"/>
    <property type="match status" value="1"/>
</dbReference>
<evidence type="ECO:0000313" key="4">
    <source>
        <dbReference type="Proteomes" id="UP000607645"/>
    </source>
</evidence>
<dbReference type="RefSeq" id="WP_155148053.1">
    <property type="nucleotide sequence ID" value="NZ_JACOPQ010000003.1"/>
</dbReference>
<dbReference type="InterPro" id="IPR032466">
    <property type="entry name" value="Metal_Hydrolase"/>
</dbReference>
<proteinExistence type="predicted"/>
<evidence type="ECO:0000256" key="1">
    <source>
        <dbReference type="ARBA" id="ARBA00023239"/>
    </source>
</evidence>
<gene>
    <name evidence="3" type="ORF">H8S62_05335</name>
</gene>
<dbReference type="GO" id="GO:0016787">
    <property type="term" value="F:hydrolase activity"/>
    <property type="evidence" value="ECO:0007669"/>
    <property type="project" value="InterPro"/>
</dbReference>
<dbReference type="EMBL" id="JACOPQ010000003">
    <property type="protein sequence ID" value="MBC5736427.1"/>
    <property type="molecule type" value="Genomic_DNA"/>
</dbReference>
<dbReference type="PANTHER" id="PTHR21240:SF28">
    <property type="entry name" value="ISO-OROTATE DECARBOXYLASE (EUROFUNG)"/>
    <property type="match status" value="1"/>
</dbReference>
<organism evidence="3 4">
    <name type="scientific">Lawsonibacter faecis</name>
    <dbReference type="NCBI Taxonomy" id="2763052"/>
    <lineage>
        <taxon>Bacteria</taxon>
        <taxon>Bacillati</taxon>
        <taxon>Bacillota</taxon>
        <taxon>Clostridia</taxon>
        <taxon>Eubacteriales</taxon>
        <taxon>Oscillospiraceae</taxon>
        <taxon>Lawsonibacter</taxon>
    </lineage>
</organism>
<keyword evidence="1" id="KW-0456">Lyase</keyword>
<dbReference type="InterPro" id="IPR006680">
    <property type="entry name" value="Amidohydro-rel"/>
</dbReference>
<reference evidence="3" key="1">
    <citation type="submission" date="2020-08" db="EMBL/GenBank/DDBJ databases">
        <title>Genome public.</title>
        <authorList>
            <person name="Liu C."/>
            <person name="Sun Q."/>
        </authorList>
    </citation>
    <scope>NUCLEOTIDE SEQUENCE</scope>
    <source>
        <strain evidence="3">NSJ-52</strain>
    </source>
</reference>
<dbReference type="Gene3D" id="3.20.20.140">
    <property type="entry name" value="Metal-dependent hydrolases"/>
    <property type="match status" value="1"/>
</dbReference>
<dbReference type="SUPFAM" id="SSF51556">
    <property type="entry name" value="Metallo-dependent hydrolases"/>
    <property type="match status" value="1"/>
</dbReference>
<comment type="caution">
    <text evidence="3">The sequence shown here is derived from an EMBL/GenBank/DDBJ whole genome shotgun (WGS) entry which is preliminary data.</text>
</comment>
<dbReference type="InterPro" id="IPR032465">
    <property type="entry name" value="ACMSD"/>
</dbReference>
<name>A0A8J6M7F0_9FIRM</name>
<dbReference type="GO" id="GO:0005737">
    <property type="term" value="C:cytoplasm"/>
    <property type="evidence" value="ECO:0007669"/>
    <property type="project" value="TreeGrafter"/>
</dbReference>
<evidence type="ECO:0000259" key="2">
    <source>
        <dbReference type="Pfam" id="PF04909"/>
    </source>
</evidence>
<evidence type="ECO:0000313" key="3">
    <source>
        <dbReference type="EMBL" id="MBC5736427.1"/>
    </source>
</evidence>
<dbReference type="GO" id="GO:0019748">
    <property type="term" value="P:secondary metabolic process"/>
    <property type="evidence" value="ECO:0007669"/>
    <property type="project" value="TreeGrafter"/>
</dbReference>
<sequence>MEVFKTPEMPFKPKRIIDYHTHLGDIFHENQNISFKRPGFVADPPGFTGFDPFKDLEESGYTRPLIVDDVEAQNKLIDAGQVRIWQRANIFTTQAIMDAAGIDYMGSLPILPNTSFEEALAASKLDPRFIPFTCPDFDLPEDEMMAKLKQDIKNGAKGLKIHPIIQNVSITDKRCEKPIELFGDLGMSITYHCGVNDYYKADSPHHAKTNLEYGALHYTLDLLDKYPDYVWVPAHGGGSCGGELEALAELVAKKGCKNVYIESSHRGVDGMHQMLELFGEDRIMFATDWPFDTCTWSVKYAAEAFKDDPVVADKFFYRNAARILGMTL</sequence>
<accession>A0A8J6M7F0</accession>
<dbReference type="Proteomes" id="UP000607645">
    <property type="component" value="Unassembled WGS sequence"/>
</dbReference>
<dbReference type="Pfam" id="PF04909">
    <property type="entry name" value="Amidohydro_2"/>
    <property type="match status" value="1"/>
</dbReference>
<protein>
    <submittedName>
        <fullName evidence="3">Amidohydrolase</fullName>
    </submittedName>
</protein>
<keyword evidence="4" id="KW-1185">Reference proteome</keyword>
<dbReference type="GO" id="GO:0016831">
    <property type="term" value="F:carboxy-lyase activity"/>
    <property type="evidence" value="ECO:0007669"/>
    <property type="project" value="InterPro"/>
</dbReference>